<feature type="transmembrane region" description="Helical" evidence="9">
    <location>
        <begin position="258"/>
        <end position="279"/>
    </location>
</feature>
<feature type="transmembrane region" description="Helical" evidence="9">
    <location>
        <begin position="94"/>
        <end position="120"/>
    </location>
</feature>
<evidence type="ECO:0000313" key="11">
    <source>
        <dbReference type="EMBL" id="PWW00304.1"/>
    </source>
</evidence>
<dbReference type="InterPro" id="IPR035906">
    <property type="entry name" value="MetI-like_sf"/>
</dbReference>
<evidence type="ECO:0000256" key="1">
    <source>
        <dbReference type="ARBA" id="ARBA00004651"/>
    </source>
</evidence>
<proteinExistence type="inferred from homology"/>
<feature type="domain" description="ABC transmembrane type-1" evidence="10">
    <location>
        <begin position="90"/>
        <end position="279"/>
    </location>
</feature>
<dbReference type="GO" id="GO:0015833">
    <property type="term" value="P:peptide transport"/>
    <property type="evidence" value="ECO:0007669"/>
    <property type="project" value="UniProtKB-KW"/>
</dbReference>
<dbReference type="AlphaFoldDB" id="A0A317PIZ2"/>
<keyword evidence="5" id="KW-0571">Peptide transport</keyword>
<comment type="similarity">
    <text evidence="9">Belongs to the binding-protein-dependent transport system permease family.</text>
</comment>
<evidence type="ECO:0000256" key="9">
    <source>
        <dbReference type="RuleBase" id="RU363032"/>
    </source>
</evidence>
<keyword evidence="8 9" id="KW-0472">Membrane</keyword>
<evidence type="ECO:0000256" key="2">
    <source>
        <dbReference type="ARBA" id="ARBA00022448"/>
    </source>
</evidence>
<evidence type="ECO:0000256" key="7">
    <source>
        <dbReference type="ARBA" id="ARBA00022989"/>
    </source>
</evidence>
<reference evidence="11 12" key="1">
    <citation type="submission" date="2018-05" db="EMBL/GenBank/DDBJ databases">
        <title>Genomic Encyclopedia of Type Strains, Phase IV (KMG-IV): sequencing the most valuable type-strain genomes for metagenomic binning, comparative biology and taxonomic classification.</title>
        <authorList>
            <person name="Goeker M."/>
        </authorList>
    </citation>
    <scope>NUCLEOTIDE SEQUENCE [LARGE SCALE GENOMIC DNA]</scope>
    <source>
        <strain evidence="11 12">DSM 16791</strain>
    </source>
</reference>
<dbReference type="Proteomes" id="UP000246352">
    <property type="component" value="Unassembled WGS sequence"/>
</dbReference>
<dbReference type="GO" id="GO:0055085">
    <property type="term" value="P:transmembrane transport"/>
    <property type="evidence" value="ECO:0007669"/>
    <property type="project" value="InterPro"/>
</dbReference>
<dbReference type="EMBL" id="QGTR01000003">
    <property type="protein sequence ID" value="PWW00304.1"/>
    <property type="molecule type" value="Genomic_DNA"/>
</dbReference>
<dbReference type="InterPro" id="IPR050366">
    <property type="entry name" value="BP-dependent_transpt_permease"/>
</dbReference>
<accession>A0A317PIZ2</accession>
<evidence type="ECO:0000256" key="3">
    <source>
        <dbReference type="ARBA" id="ARBA00022475"/>
    </source>
</evidence>
<evidence type="ECO:0000259" key="10">
    <source>
        <dbReference type="PROSITE" id="PS50928"/>
    </source>
</evidence>
<dbReference type="InterPro" id="IPR025966">
    <property type="entry name" value="OppC_N"/>
</dbReference>
<feature type="transmembrane region" description="Helical" evidence="9">
    <location>
        <begin position="29"/>
        <end position="51"/>
    </location>
</feature>
<evidence type="ECO:0000256" key="4">
    <source>
        <dbReference type="ARBA" id="ARBA00022692"/>
    </source>
</evidence>
<evidence type="ECO:0000313" key="12">
    <source>
        <dbReference type="Proteomes" id="UP000246352"/>
    </source>
</evidence>
<dbReference type="OrthoDB" id="9766870at2"/>
<feature type="transmembrane region" description="Helical" evidence="9">
    <location>
        <begin position="132"/>
        <end position="150"/>
    </location>
</feature>
<keyword evidence="4 9" id="KW-0812">Transmembrane</keyword>
<evidence type="ECO:0000256" key="6">
    <source>
        <dbReference type="ARBA" id="ARBA00022927"/>
    </source>
</evidence>
<keyword evidence="3" id="KW-1003">Cell membrane</keyword>
<dbReference type="CDD" id="cd06261">
    <property type="entry name" value="TM_PBP2"/>
    <property type="match status" value="1"/>
</dbReference>
<dbReference type="PANTHER" id="PTHR43386">
    <property type="entry name" value="OLIGOPEPTIDE TRANSPORT SYSTEM PERMEASE PROTEIN APPC"/>
    <property type="match status" value="1"/>
</dbReference>
<comment type="subcellular location">
    <subcellularLocation>
        <location evidence="1 9">Cell membrane</location>
        <topology evidence="1 9">Multi-pass membrane protein</topology>
    </subcellularLocation>
</comment>
<dbReference type="Pfam" id="PF12911">
    <property type="entry name" value="OppC_N"/>
    <property type="match status" value="1"/>
</dbReference>
<dbReference type="PROSITE" id="PS50928">
    <property type="entry name" value="ABC_TM1"/>
    <property type="match status" value="1"/>
</dbReference>
<name>A0A317PIZ2_9HYPH</name>
<keyword evidence="12" id="KW-1185">Reference proteome</keyword>
<dbReference type="RefSeq" id="WP_110032536.1">
    <property type="nucleotide sequence ID" value="NZ_QGTR01000003.1"/>
</dbReference>
<dbReference type="GO" id="GO:0005886">
    <property type="term" value="C:plasma membrane"/>
    <property type="evidence" value="ECO:0007669"/>
    <property type="project" value="UniProtKB-SubCell"/>
</dbReference>
<dbReference type="InterPro" id="IPR000515">
    <property type="entry name" value="MetI-like"/>
</dbReference>
<evidence type="ECO:0000256" key="8">
    <source>
        <dbReference type="ARBA" id="ARBA00023136"/>
    </source>
</evidence>
<protein>
    <submittedName>
        <fullName evidence="11">Peptide/nickel transport system permease protein</fullName>
    </submittedName>
</protein>
<comment type="caution">
    <text evidence="11">The sequence shown here is derived from an EMBL/GenBank/DDBJ whole genome shotgun (WGS) entry which is preliminary data.</text>
</comment>
<dbReference type="GO" id="GO:0015031">
    <property type="term" value="P:protein transport"/>
    <property type="evidence" value="ECO:0007669"/>
    <property type="project" value="UniProtKB-KW"/>
</dbReference>
<organism evidence="11 12">
    <name type="scientific">Hoeflea marina</name>
    <dbReference type="NCBI Taxonomy" id="274592"/>
    <lineage>
        <taxon>Bacteria</taxon>
        <taxon>Pseudomonadati</taxon>
        <taxon>Pseudomonadota</taxon>
        <taxon>Alphaproteobacteria</taxon>
        <taxon>Hyphomicrobiales</taxon>
        <taxon>Rhizobiaceae</taxon>
        <taxon>Hoeflea</taxon>
    </lineage>
</organism>
<gene>
    <name evidence="11" type="ORF">DFR52_103507</name>
</gene>
<dbReference type="Gene3D" id="1.10.3720.10">
    <property type="entry name" value="MetI-like"/>
    <property type="match status" value="1"/>
</dbReference>
<dbReference type="SUPFAM" id="SSF161098">
    <property type="entry name" value="MetI-like"/>
    <property type="match status" value="1"/>
</dbReference>
<evidence type="ECO:0000256" key="5">
    <source>
        <dbReference type="ARBA" id="ARBA00022856"/>
    </source>
</evidence>
<keyword evidence="6" id="KW-0653">Protein transport</keyword>
<keyword evidence="2 9" id="KW-0813">Transport</keyword>
<keyword evidence="7 9" id="KW-1133">Transmembrane helix</keyword>
<dbReference type="Pfam" id="PF00528">
    <property type="entry name" value="BPD_transp_1"/>
    <property type="match status" value="1"/>
</dbReference>
<sequence length="294" mass="31664">MTDHVDVLPEASRHPFIDQLQKAFRNNKLTGVGAVIFVLIILVAIAAPLLAPHDPLQQHIIARLKGPSAEYWFGTDAYGRDILSRLLYGARVSLVISLTAIGLAMVIGSIIGIIAGYFGGMIDLALMQVMDVLLAFPALILGLIVVAMLGPSMENLIIAIALTAIPPFARTARAPTIAVKERDYIEACRALGFGHPRIIVRHIFPNVLSEVLVMGSLWLATAIRVEASLSFIGLGVKPPTASWGGMIREGFENILDNVWLSVCPSMAILLVVFSLNLLGDGLRDAIDPKTRSDS</sequence>
<dbReference type="PANTHER" id="PTHR43386:SF1">
    <property type="entry name" value="D,D-DIPEPTIDE TRANSPORT SYSTEM PERMEASE PROTEIN DDPC-RELATED"/>
    <property type="match status" value="1"/>
</dbReference>